<organism evidence="1 2">
    <name type="scientific">Streblomastix strix</name>
    <dbReference type="NCBI Taxonomy" id="222440"/>
    <lineage>
        <taxon>Eukaryota</taxon>
        <taxon>Metamonada</taxon>
        <taxon>Preaxostyla</taxon>
        <taxon>Oxymonadida</taxon>
        <taxon>Streblomastigidae</taxon>
        <taxon>Streblomastix</taxon>
    </lineage>
</organism>
<protein>
    <submittedName>
        <fullName evidence="1">Uncharacterized protein</fullName>
    </submittedName>
</protein>
<dbReference type="EMBL" id="SNRW01004263">
    <property type="protein sequence ID" value="KAA6387709.1"/>
    <property type="molecule type" value="Genomic_DNA"/>
</dbReference>
<proteinExistence type="predicted"/>
<reference evidence="1 2" key="1">
    <citation type="submission" date="2019-03" db="EMBL/GenBank/DDBJ databases">
        <title>Single cell metagenomics reveals metabolic interactions within the superorganism composed of flagellate Streblomastix strix and complex community of Bacteroidetes bacteria on its surface.</title>
        <authorList>
            <person name="Treitli S.C."/>
            <person name="Kolisko M."/>
            <person name="Husnik F."/>
            <person name="Keeling P."/>
            <person name="Hampl V."/>
        </authorList>
    </citation>
    <scope>NUCLEOTIDE SEQUENCE [LARGE SCALE GENOMIC DNA]</scope>
    <source>
        <strain evidence="1">ST1C</strain>
    </source>
</reference>
<evidence type="ECO:0000313" key="2">
    <source>
        <dbReference type="Proteomes" id="UP000324800"/>
    </source>
</evidence>
<evidence type="ECO:0000313" key="1">
    <source>
        <dbReference type="EMBL" id="KAA6387709.1"/>
    </source>
</evidence>
<accession>A0A5J4VZP5</accession>
<name>A0A5J4VZP5_9EUKA</name>
<dbReference type="Proteomes" id="UP000324800">
    <property type="component" value="Unassembled WGS sequence"/>
</dbReference>
<sequence>MMITIVIMMYLENQIQYSYRLEIIEEEERKVEIEARHNLLYNPFYLVINLFKEVRSLSQKSLDGGAGILEQPMGLQIPAPNLLIQKQIAGGSDFNFRSGMDIDMEQMMERDLTQTQSTTNDGPIVSTAPPQLGTASLLAGGDTANIFAAQCANIQHLYDGNEMNIPQQGHIAAQGAEGL</sequence>
<comment type="caution">
    <text evidence="1">The sequence shown here is derived from an EMBL/GenBank/DDBJ whole genome shotgun (WGS) entry which is preliminary data.</text>
</comment>
<dbReference type="AlphaFoldDB" id="A0A5J4VZP5"/>
<gene>
    <name evidence="1" type="ORF">EZS28_016762</name>
</gene>